<dbReference type="PRINTS" id="PR00081">
    <property type="entry name" value="GDHRDH"/>
</dbReference>
<dbReference type="CDD" id="cd05233">
    <property type="entry name" value="SDR_c"/>
    <property type="match status" value="1"/>
</dbReference>
<sequence length="246" mass="25927">MRLAGKKALITGGRQGIGRGIVHAFLAEGAQVWACGRSARPEDLPDVVGWMQADVAQVETVETLAQGIDTLDVLVNNAGVQVEKTVVESTDKDWDAVTGANCRGVFNMCRALIPKMNTGGAIINIGSISGHVADPRMALYNASKAFVHGLTRSIAVDHGPRIRCNAICPGWINTGMLEAGFDLARDPAAARKDALLRHPVGRFGQPEDIAAMAVWLASDDASFATGQMFTVDGGMTAASPLNPGMF</sequence>
<proteinExistence type="inferred from homology"/>
<gene>
    <name evidence="4" type="ORF">RZ517_17550</name>
</gene>
<dbReference type="PRINTS" id="PR00080">
    <property type="entry name" value="SDRFAMILY"/>
</dbReference>
<dbReference type="SMART" id="SM00822">
    <property type="entry name" value="PKS_KR"/>
    <property type="match status" value="1"/>
</dbReference>
<protein>
    <submittedName>
        <fullName evidence="4">SDR family oxidoreductase</fullName>
        <ecNumber evidence="4">1.1.-.-</ecNumber>
    </submittedName>
</protein>
<dbReference type="GO" id="GO:0016491">
    <property type="term" value="F:oxidoreductase activity"/>
    <property type="evidence" value="ECO:0007669"/>
    <property type="project" value="UniProtKB-KW"/>
</dbReference>
<dbReference type="InterPro" id="IPR051122">
    <property type="entry name" value="SDR_DHRS6-like"/>
</dbReference>
<evidence type="ECO:0000256" key="2">
    <source>
        <dbReference type="ARBA" id="ARBA00023002"/>
    </source>
</evidence>
<reference evidence="4 5" key="1">
    <citation type="submission" date="2023-10" db="EMBL/GenBank/DDBJ databases">
        <title>Roseovarius strain S88 nov., isolated from a marine algae.</title>
        <authorList>
            <person name="Lee M.W."/>
            <person name="Lee J.K."/>
            <person name="Kim J.M."/>
            <person name="Choi D.G."/>
            <person name="Baek J.H."/>
            <person name="Bayburt H."/>
            <person name="Jung J.J."/>
            <person name="Han D.M."/>
            <person name="Jeon C.O."/>
        </authorList>
    </citation>
    <scope>NUCLEOTIDE SEQUENCE [LARGE SCALE GENOMIC DNA]</scope>
    <source>
        <strain evidence="4 5">S88</strain>
    </source>
</reference>
<dbReference type="InterPro" id="IPR036291">
    <property type="entry name" value="NAD(P)-bd_dom_sf"/>
</dbReference>
<dbReference type="PANTHER" id="PTHR43477">
    <property type="entry name" value="DIHYDROANTICAPSIN 7-DEHYDROGENASE"/>
    <property type="match status" value="1"/>
</dbReference>
<dbReference type="EC" id="1.1.-.-" evidence="4"/>
<evidence type="ECO:0000259" key="3">
    <source>
        <dbReference type="SMART" id="SM00822"/>
    </source>
</evidence>
<accession>A0ABZ2HKR6</accession>
<dbReference type="Proteomes" id="UP001364156">
    <property type="component" value="Chromosome"/>
</dbReference>
<evidence type="ECO:0000256" key="1">
    <source>
        <dbReference type="ARBA" id="ARBA00006484"/>
    </source>
</evidence>
<dbReference type="Pfam" id="PF13561">
    <property type="entry name" value="adh_short_C2"/>
    <property type="match status" value="1"/>
</dbReference>
<dbReference type="InterPro" id="IPR057326">
    <property type="entry name" value="KR_dom"/>
</dbReference>
<keyword evidence="2 4" id="KW-0560">Oxidoreductase</keyword>
<dbReference type="PROSITE" id="PS00061">
    <property type="entry name" value="ADH_SHORT"/>
    <property type="match status" value="1"/>
</dbReference>
<dbReference type="RefSeq" id="WP_338549398.1">
    <property type="nucleotide sequence ID" value="NZ_CP146069.1"/>
</dbReference>
<dbReference type="PANTHER" id="PTHR43477:SF1">
    <property type="entry name" value="DIHYDROANTICAPSIN 7-DEHYDROGENASE"/>
    <property type="match status" value="1"/>
</dbReference>
<feature type="domain" description="Ketoreductase" evidence="3">
    <location>
        <begin position="6"/>
        <end position="174"/>
    </location>
</feature>
<name>A0ABZ2HKR6_9RHOB</name>
<comment type="similarity">
    <text evidence="1">Belongs to the short-chain dehydrogenases/reductases (SDR) family.</text>
</comment>
<dbReference type="SUPFAM" id="SSF51735">
    <property type="entry name" value="NAD(P)-binding Rossmann-fold domains"/>
    <property type="match status" value="1"/>
</dbReference>
<dbReference type="InterPro" id="IPR002347">
    <property type="entry name" value="SDR_fam"/>
</dbReference>
<evidence type="ECO:0000313" key="4">
    <source>
        <dbReference type="EMBL" id="WWR46546.1"/>
    </source>
</evidence>
<organism evidence="4 5">
    <name type="scientific">Roseovarius phycicola</name>
    <dbReference type="NCBI Taxonomy" id="3080976"/>
    <lineage>
        <taxon>Bacteria</taxon>
        <taxon>Pseudomonadati</taxon>
        <taxon>Pseudomonadota</taxon>
        <taxon>Alphaproteobacteria</taxon>
        <taxon>Rhodobacterales</taxon>
        <taxon>Roseobacteraceae</taxon>
        <taxon>Roseovarius</taxon>
    </lineage>
</organism>
<keyword evidence="5" id="KW-1185">Reference proteome</keyword>
<dbReference type="Gene3D" id="3.40.50.720">
    <property type="entry name" value="NAD(P)-binding Rossmann-like Domain"/>
    <property type="match status" value="1"/>
</dbReference>
<dbReference type="InterPro" id="IPR020904">
    <property type="entry name" value="Sc_DH/Rdtase_CS"/>
</dbReference>
<dbReference type="EMBL" id="CP146069">
    <property type="protein sequence ID" value="WWR46546.1"/>
    <property type="molecule type" value="Genomic_DNA"/>
</dbReference>
<evidence type="ECO:0000313" key="5">
    <source>
        <dbReference type="Proteomes" id="UP001364156"/>
    </source>
</evidence>